<evidence type="ECO:0008006" key="4">
    <source>
        <dbReference type="Google" id="ProtNLM"/>
    </source>
</evidence>
<organism evidence="3">
    <name type="scientific">uncultured Blastococcus sp</name>
    <dbReference type="NCBI Taxonomy" id="217144"/>
    <lineage>
        <taxon>Bacteria</taxon>
        <taxon>Bacillati</taxon>
        <taxon>Actinomycetota</taxon>
        <taxon>Actinomycetes</taxon>
        <taxon>Geodermatophilales</taxon>
        <taxon>Geodermatophilaceae</taxon>
        <taxon>Blastococcus</taxon>
        <taxon>environmental samples</taxon>
    </lineage>
</organism>
<dbReference type="EMBL" id="CADCTN010000137">
    <property type="protein sequence ID" value="CAA9247922.1"/>
    <property type="molecule type" value="Genomic_DNA"/>
</dbReference>
<feature type="non-terminal residue" evidence="3">
    <location>
        <position position="1"/>
    </location>
</feature>
<proteinExistence type="predicted"/>
<feature type="transmembrane region" description="Helical" evidence="2">
    <location>
        <begin position="88"/>
        <end position="107"/>
    </location>
</feature>
<accession>A0A6J4IED3</accession>
<evidence type="ECO:0000256" key="2">
    <source>
        <dbReference type="SAM" id="Phobius"/>
    </source>
</evidence>
<feature type="transmembrane region" description="Helical" evidence="2">
    <location>
        <begin position="59"/>
        <end position="79"/>
    </location>
</feature>
<keyword evidence="2" id="KW-0472">Membrane</keyword>
<feature type="transmembrane region" description="Helical" evidence="2">
    <location>
        <begin position="113"/>
        <end position="132"/>
    </location>
</feature>
<sequence length="138" mass="14859">PPPSRHAAPWSPPARPAKPRRDGLDRDTGRLLAIGFAVAWILCPAVEPVPTHDVDYPLWQLPFELATLGTIVAAVVALWRGSRNSARLGLAAGLAMAVMTMICPLAGHTPVGWWTWLQTGLSLAVMATSAVLHRYRPA</sequence>
<keyword evidence="2" id="KW-0812">Transmembrane</keyword>
<gene>
    <name evidence="3" type="ORF">AVDCRST_MAG52-1938</name>
</gene>
<reference evidence="3" key="1">
    <citation type="submission" date="2020-02" db="EMBL/GenBank/DDBJ databases">
        <authorList>
            <person name="Meier V. D."/>
        </authorList>
    </citation>
    <scope>NUCLEOTIDE SEQUENCE</scope>
    <source>
        <strain evidence="3">AVDCRST_MAG52</strain>
    </source>
</reference>
<feature type="region of interest" description="Disordered" evidence="1">
    <location>
        <begin position="1"/>
        <end position="24"/>
    </location>
</feature>
<evidence type="ECO:0000256" key="1">
    <source>
        <dbReference type="SAM" id="MobiDB-lite"/>
    </source>
</evidence>
<feature type="compositionally biased region" description="Pro residues" evidence="1">
    <location>
        <begin position="1"/>
        <end position="16"/>
    </location>
</feature>
<evidence type="ECO:0000313" key="3">
    <source>
        <dbReference type="EMBL" id="CAA9247922.1"/>
    </source>
</evidence>
<protein>
    <recommendedName>
        <fullName evidence="4">Integral membrane protein</fullName>
    </recommendedName>
</protein>
<dbReference type="AlphaFoldDB" id="A0A6J4IED3"/>
<name>A0A6J4IED3_9ACTN</name>
<keyword evidence="2" id="KW-1133">Transmembrane helix</keyword>